<name>H5Y526_9FIRM</name>
<reference evidence="1 2" key="1">
    <citation type="submission" date="2011-11" db="EMBL/GenBank/DDBJ databases">
        <title>The Noncontiguous Finished genome of Desulfosporosinus youngiae DSM 17734.</title>
        <authorList>
            <consortium name="US DOE Joint Genome Institute (JGI-PGF)"/>
            <person name="Lucas S."/>
            <person name="Han J."/>
            <person name="Lapidus A."/>
            <person name="Cheng J.-F."/>
            <person name="Goodwin L."/>
            <person name="Pitluck S."/>
            <person name="Peters L."/>
            <person name="Ovchinnikova G."/>
            <person name="Lu M."/>
            <person name="Land M.L."/>
            <person name="Hauser L."/>
            <person name="Pester M."/>
            <person name="Spring S."/>
            <person name="Ollivier B."/>
            <person name="Rattei T."/>
            <person name="Klenk H.-P."/>
            <person name="Wagner M."/>
            <person name="Loy A."/>
            <person name="Woyke T.J."/>
        </authorList>
    </citation>
    <scope>NUCLEOTIDE SEQUENCE [LARGE SCALE GENOMIC DNA]</scope>
    <source>
        <strain evidence="1 2">DSM 17734</strain>
    </source>
</reference>
<sequence length="153" mass="16678">MISLNKRKAFIGISAILTLIIVILIGNVSSVFSDQIIGKSSRYTEKEYAIKDSAIKTFSLDTGKVKALFDKDVFDNNIATESVEVRGKLANALAMLTDDNIFVVGDLTPIYFIEGNNVASIAIQHADGTISLTKFDISKEKPVKIDHKVKGAK</sequence>
<dbReference type="eggNOG" id="ENOG50338Z7">
    <property type="taxonomic scope" value="Bacteria"/>
</dbReference>
<dbReference type="HOGENOM" id="CLU_117105_0_0_9"/>
<dbReference type="STRING" id="768710.DesyoDRAFT_3093"/>
<accession>H5Y526</accession>
<proteinExistence type="predicted"/>
<evidence type="ECO:0000313" key="2">
    <source>
        <dbReference type="Proteomes" id="UP000005104"/>
    </source>
</evidence>
<dbReference type="RefSeq" id="WP_007784382.1">
    <property type="nucleotide sequence ID" value="NZ_CM001441.1"/>
</dbReference>
<dbReference type="Proteomes" id="UP000005104">
    <property type="component" value="Chromosome"/>
</dbReference>
<dbReference type="AlphaFoldDB" id="H5Y526"/>
<organism evidence="1 2">
    <name type="scientific">Desulfosporosinus youngiae DSM 17734</name>
    <dbReference type="NCBI Taxonomy" id="768710"/>
    <lineage>
        <taxon>Bacteria</taxon>
        <taxon>Bacillati</taxon>
        <taxon>Bacillota</taxon>
        <taxon>Clostridia</taxon>
        <taxon>Eubacteriales</taxon>
        <taxon>Desulfitobacteriaceae</taxon>
        <taxon>Desulfosporosinus</taxon>
    </lineage>
</organism>
<gene>
    <name evidence="1" type="ORF">DesyoDRAFT_3093</name>
</gene>
<dbReference type="EMBL" id="CM001441">
    <property type="protein sequence ID" value="EHQ90130.1"/>
    <property type="molecule type" value="Genomic_DNA"/>
</dbReference>
<protein>
    <submittedName>
        <fullName evidence="1">Uncharacterized protein</fullName>
    </submittedName>
</protein>
<evidence type="ECO:0000313" key="1">
    <source>
        <dbReference type="EMBL" id="EHQ90130.1"/>
    </source>
</evidence>
<keyword evidence="2" id="KW-1185">Reference proteome</keyword>